<dbReference type="Proteomes" id="UP001060919">
    <property type="component" value="Chromosome"/>
</dbReference>
<name>A0A915YJ36_9BACT</name>
<keyword evidence="2" id="KW-1185">Reference proteome</keyword>
<protein>
    <submittedName>
        <fullName evidence="1">Uncharacterized protein</fullName>
    </submittedName>
</protein>
<organism evidence="1 2">
    <name type="scientific">Aureispira anguillae</name>
    <dbReference type="NCBI Taxonomy" id="2864201"/>
    <lineage>
        <taxon>Bacteria</taxon>
        <taxon>Pseudomonadati</taxon>
        <taxon>Bacteroidota</taxon>
        <taxon>Saprospiria</taxon>
        <taxon>Saprospirales</taxon>
        <taxon>Saprospiraceae</taxon>
        <taxon>Aureispira</taxon>
    </lineage>
</organism>
<dbReference type="EMBL" id="AP026867">
    <property type="protein sequence ID" value="BDS13773.1"/>
    <property type="molecule type" value="Genomic_DNA"/>
</dbReference>
<gene>
    <name evidence="1" type="ORF">AsAng_0045350</name>
</gene>
<dbReference type="KEGG" id="aup:AsAng_0045350"/>
<sequence length="39" mass="4539">MLPFGCDLSLGLEIKIFKINKGFFLFWLESCIIRNEGFV</sequence>
<accession>A0A915YJ36</accession>
<evidence type="ECO:0000313" key="1">
    <source>
        <dbReference type="EMBL" id="BDS13773.1"/>
    </source>
</evidence>
<evidence type="ECO:0000313" key="2">
    <source>
        <dbReference type="Proteomes" id="UP001060919"/>
    </source>
</evidence>
<reference evidence="1" key="1">
    <citation type="submission" date="2022-09" db="EMBL/GenBank/DDBJ databases">
        <title>Aureispira anguillicida sp. nov., isolated from Leptocephalus of Japanese eel Anguilla japonica.</title>
        <authorList>
            <person name="Yuasa K."/>
            <person name="Mekata T."/>
            <person name="Ikunari K."/>
        </authorList>
    </citation>
    <scope>NUCLEOTIDE SEQUENCE</scope>
    <source>
        <strain evidence="1">EL160426</strain>
    </source>
</reference>
<dbReference type="AlphaFoldDB" id="A0A915YJ36"/>
<proteinExistence type="predicted"/>